<organism evidence="2">
    <name type="scientific">Pseudomonas iranensis</name>
    <dbReference type="NCBI Taxonomy" id="2745503"/>
    <lineage>
        <taxon>Bacteria</taxon>
        <taxon>Pseudomonadati</taxon>
        <taxon>Pseudomonadota</taxon>
        <taxon>Gammaproteobacteria</taxon>
        <taxon>Pseudomonadales</taxon>
        <taxon>Pseudomonadaceae</taxon>
        <taxon>Pseudomonas</taxon>
    </lineage>
</organism>
<keyword evidence="2" id="KW-0808">Transferase</keyword>
<dbReference type="SUPFAM" id="SSF53756">
    <property type="entry name" value="UDP-Glycosyltransferase/glycogen phosphorylase"/>
    <property type="match status" value="1"/>
</dbReference>
<keyword evidence="1" id="KW-0812">Transmembrane</keyword>
<evidence type="ECO:0000256" key="1">
    <source>
        <dbReference type="SAM" id="Phobius"/>
    </source>
</evidence>
<feature type="transmembrane region" description="Helical" evidence="1">
    <location>
        <begin position="420"/>
        <end position="437"/>
    </location>
</feature>
<gene>
    <name evidence="2" type="ORF">ABHN08_15625</name>
</gene>
<accession>A0AAU7ERN2</accession>
<proteinExistence type="predicted"/>
<dbReference type="EC" id="2.4.-.-" evidence="2"/>
<protein>
    <submittedName>
        <fullName evidence="2">Glycosyltransferase</fullName>
        <ecNumber evidence="2">2.4.-.-</ecNumber>
    </submittedName>
</protein>
<sequence>MNYRAIVQQKAFNQQVDYFNYYGLFMSFSKINFWIEGDISTTRIMARLLNDVTDDQCDTRMLSSVGWSSLVSGVNIFCRSCDPRFAWLPVYLRKHGIPYAYYLDDNFWKITGTGELARYYKSAEVVLSLDAFVENASFVITHNKTFAEFINRRFPDVKCELLPVPFDTSLIRKIAKDLAVKPARDTVVGYAGGYKEAEFELLQGVVEQLGKERPEIRFEFIGGVSDELRSLNNVQWFPGSSDYSKFLELKMARNWSVGLAPLMESQFNSSKTNNKFREYGGCGISGIYSNTTPYVECVVSERSGLLVDNNVEDWVEAIKRLVDNPSLRETIKQESSRYVELTHSHDSIMPTWRAALDTISDLPERLMSSRIRFNYVKHYHLSGMSRVAKKMEGATAATIYGFVLKGKFKSLLNKIPVRKIIKVSAFFILIAAGFYLLKAGVM</sequence>
<keyword evidence="1" id="KW-1133">Transmembrane helix</keyword>
<dbReference type="GO" id="GO:0016757">
    <property type="term" value="F:glycosyltransferase activity"/>
    <property type="evidence" value="ECO:0007669"/>
    <property type="project" value="UniProtKB-KW"/>
</dbReference>
<name>A0AAU7ERN2_9PSED</name>
<dbReference type="Gene3D" id="3.40.50.2000">
    <property type="entry name" value="Glycogen Phosphorylase B"/>
    <property type="match status" value="1"/>
</dbReference>
<keyword evidence="1" id="KW-0472">Membrane</keyword>
<reference evidence="2" key="1">
    <citation type="submission" date="2024-05" db="EMBL/GenBank/DDBJ databases">
        <title>Draft genome sequence of Pseudomonas iranensis M7D1.</title>
        <authorList>
            <person name="Miller S.L."/>
            <person name="Nsubuga A."/>
            <person name="Lu N."/>
            <person name="King J."/>
            <person name="Shears P."/>
            <person name="Lawson P.A."/>
        </authorList>
    </citation>
    <scope>NUCLEOTIDE SEQUENCE</scope>
    <source>
        <strain evidence="2">M7D1</strain>
    </source>
</reference>
<keyword evidence="2" id="KW-0328">Glycosyltransferase</keyword>
<dbReference type="AlphaFoldDB" id="A0AAU7ERN2"/>
<dbReference type="EMBL" id="CP157354">
    <property type="protein sequence ID" value="XBL94120.1"/>
    <property type="molecule type" value="Genomic_DNA"/>
</dbReference>
<evidence type="ECO:0000313" key="2">
    <source>
        <dbReference type="EMBL" id="XBL94120.1"/>
    </source>
</evidence>